<gene>
    <name evidence="2" type="ORF">K7X08_024621</name>
</gene>
<proteinExistence type="predicted"/>
<dbReference type="EMBL" id="JAJAGQ010000009">
    <property type="protein sequence ID" value="KAJ8553943.1"/>
    <property type="molecule type" value="Genomic_DNA"/>
</dbReference>
<evidence type="ECO:0000256" key="1">
    <source>
        <dbReference type="SAM" id="MobiDB-lite"/>
    </source>
</evidence>
<evidence type="ECO:0000313" key="2">
    <source>
        <dbReference type="EMBL" id="KAJ8553943.1"/>
    </source>
</evidence>
<comment type="caution">
    <text evidence="2">The sequence shown here is derived from an EMBL/GenBank/DDBJ whole genome shotgun (WGS) entry which is preliminary data.</text>
</comment>
<reference evidence="3" key="1">
    <citation type="journal article" date="2023" name="Proc. Natl. Acad. Sci. U.S.A.">
        <title>Genomic and structural basis for evolution of tropane alkaloid biosynthesis.</title>
        <authorList>
            <person name="Wanga Y.-J."/>
            <person name="Taina T."/>
            <person name="Yua J.-Y."/>
            <person name="Lia J."/>
            <person name="Xua B."/>
            <person name="Chenc J."/>
            <person name="D'Auriad J.C."/>
            <person name="Huanga J.-P."/>
            <person name="Huanga S.-X."/>
        </authorList>
    </citation>
    <scope>NUCLEOTIDE SEQUENCE [LARGE SCALE GENOMIC DNA]</scope>
    <source>
        <strain evidence="3">cv. KIB-2019</strain>
    </source>
</reference>
<feature type="region of interest" description="Disordered" evidence="1">
    <location>
        <begin position="87"/>
        <end position="117"/>
    </location>
</feature>
<accession>A0A9Q1RG48</accession>
<organism evidence="2 3">
    <name type="scientific">Anisodus acutangulus</name>
    <dbReference type="NCBI Taxonomy" id="402998"/>
    <lineage>
        <taxon>Eukaryota</taxon>
        <taxon>Viridiplantae</taxon>
        <taxon>Streptophyta</taxon>
        <taxon>Embryophyta</taxon>
        <taxon>Tracheophyta</taxon>
        <taxon>Spermatophyta</taxon>
        <taxon>Magnoliopsida</taxon>
        <taxon>eudicotyledons</taxon>
        <taxon>Gunneridae</taxon>
        <taxon>Pentapetalae</taxon>
        <taxon>asterids</taxon>
        <taxon>lamiids</taxon>
        <taxon>Solanales</taxon>
        <taxon>Solanaceae</taxon>
        <taxon>Solanoideae</taxon>
        <taxon>Hyoscyameae</taxon>
        <taxon>Anisodus</taxon>
    </lineage>
</organism>
<protein>
    <submittedName>
        <fullName evidence="2">Uncharacterized protein</fullName>
    </submittedName>
</protein>
<dbReference type="Proteomes" id="UP001152561">
    <property type="component" value="Unassembled WGS sequence"/>
</dbReference>
<sequence length="117" mass="13460">MKWMSLSLWNNSPHKVLHPQEGNEFLTFIHFFLCQHTFSLSLLNHRTISITLIVVAKLGAVFWGFEEEFSISISMVDGKIPKRAATRDSIEKMAGERRTKHLHDPSIEPEVAKSKQK</sequence>
<keyword evidence="3" id="KW-1185">Reference proteome</keyword>
<evidence type="ECO:0000313" key="3">
    <source>
        <dbReference type="Proteomes" id="UP001152561"/>
    </source>
</evidence>
<name>A0A9Q1RG48_9SOLA</name>
<dbReference type="AlphaFoldDB" id="A0A9Q1RG48"/>